<dbReference type="InterPro" id="IPR036108">
    <property type="entry name" value="4pyrrol_syn_uPrphyn_synt_sf"/>
</dbReference>
<evidence type="ECO:0000313" key="2">
    <source>
        <dbReference type="EMBL" id="QCO55851.1"/>
    </source>
</evidence>
<dbReference type="Proteomes" id="UP000298631">
    <property type="component" value="Chromosome"/>
</dbReference>
<dbReference type="GO" id="GO:0004852">
    <property type="term" value="F:uroporphyrinogen-III synthase activity"/>
    <property type="evidence" value="ECO:0007669"/>
    <property type="project" value="InterPro"/>
</dbReference>
<keyword evidence="3" id="KW-1185">Reference proteome</keyword>
<evidence type="ECO:0000313" key="3">
    <source>
        <dbReference type="Proteomes" id="UP000298631"/>
    </source>
</evidence>
<sequence length="269" mass="28376">MVILCRMSAPLPKGFPAGNIVSMTTQSQMPAFLLTRPLAYSQRYAATLQHCFGPGLSITISPLIAPRLLQTPFPTGPWDWLILTSETGVAAYAQHPARPSDLPKRAFCVGDRTAKAAQQAGLETISADADAVALIALIQKHSPDGQLLHICGAHRRGDVAGNLTNSGIPTKAFVLYEQEQRPLSVQAANLLSGKRPVLAPLFSPRTAAIFAGALADTSQKAPLICATLSDAVTDALAQHKDITLCPAAKPTAAALTDAIKKYLAARQAP</sequence>
<dbReference type="EMBL" id="CP039964">
    <property type="protein sequence ID" value="QCO55851.1"/>
    <property type="molecule type" value="Genomic_DNA"/>
</dbReference>
<evidence type="ECO:0000259" key="1">
    <source>
        <dbReference type="Pfam" id="PF02602"/>
    </source>
</evidence>
<name>A0A4P8EFG9_9RHOB</name>
<gene>
    <name evidence="2" type="ORF">EOK75_08910</name>
</gene>
<proteinExistence type="predicted"/>
<dbReference type="CDD" id="cd06578">
    <property type="entry name" value="HemD"/>
    <property type="match status" value="1"/>
</dbReference>
<dbReference type="KEGG" id="pseb:EOK75_08910"/>
<dbReference type="GO" id="GO:0033014">
    <property type="term" value="P:tetrapyrrole biosynthetic process"/>
    <property type="evidence" value="ECO:0007669"/>
    <property type="project" value="InterPro"/>
</dbReference>
<dbReference type="Gene3D" id="3.40.50.10090">
    <property type="match status" value="1"/>
</dbReference>
<dbReference type="AlphaFoldDB" id="A0A4P8EFG9"/>
<dbReference type="Pfam" id="PF02602">
    <property type="entry name" value="HEM4"/>
    <property type="match status" value="1"/>
</dbReference>
<reference evidence="2 3" key="1">
    <citation type="submission" date="2019-05" db="EMBL/GenBank/DDBJ databases">
        <title>Pseudorhodobacter turbinis sp. nov., isolated from the gut of the Korean turban shell.</title>
        <authorList>
            <person name="Jeong Y.-S."/>
            <person name="Kang W.-R."/>
            <person name="Bae J.-W."/>
        </authorList>
    </citation>
    <scope>NUCLEOTIDE SEQUENCE [LARGE SCALE GENOMIC DNA]</scope>
    <source>
        <strain evidence="2 3">S12M18</strain>
    </source>
</reference>
<dbReference type="SUPFAM" id="SSF69618">
    <property type="entry name" value="HemD-like"/>
    <property type="match status" value="1"/>
</dbReference>
<accession>A0A4P8EFG9</accession>
<dbReference type="OrthoDB" id="7204250at2"/>
<feature type="domain" description="Tetrapyrrole biosynthesis uroporphyrinogen III synthase" evidence="1">
    <location>
        <begin position="77"/>
        <end position="256"/>
    </location>
</feature>
<dbReference type="InterPro" id="IPR003754">
    <property type="entry name" value="4pyrrol_synth_uPrphyn_synth"/>
</dbReference>
<organism evidence="2 3">
    <name type="scientific">Pseudorhodobacter turbinis</name>
    <dbReference type="NCBI Taxonomy" id="2500533"/>
    <lineage>
        <taxon>Bacteria</taxon>
        <taxon>Pseudomonadati</taxon>
        <taxon>Pseudomonadota</taxon>
        <taxon>Alphaproteobacteria</taxon>
        <taxon>Rhodobacterales</taxon>
        <taxon>Paracoccaceae</taxon>
        <taxon>Pseudorhodobacter</taxon>
    </lineage>
</organism>
<protein>
    <submittedName>
        <fullName evidence="2">Uroporphyrinogen-III synthase</fullName>
    </submittedName>
</protein>